<protein>
    <submittedName>
        <fullName evidence="1">Homeobox protein aristaless-like 4</fullName>
    </submittedName>
</protein>
<reference evidence="1 2" key="2">
    <citation type="submission" date="2019-04" db="EMBL/GenBank/DDBJ databases">
        <title>The genome sequence of big-headed turtle.</title>
        <authorList>
            <person name="Gong S."/>
        </authorList>
    </citation>
    <scope>NUCLEOTIDE SEQUENCE [LARGE SCALE GENOMIC DNA]</scope>
    <source>
        <strain evidence="1">DO16091913</strain>
        <tissue evidence="1">Muscle</tissue>
    </source>
</reference>
<accession>A0A4D9F7V5</accession>
<keyword evidence="2" id="KW-1185">Reference proteome</keyword>
<name>A0A4D9F7V5_9SAUR</name>
<comment type="caution">
    <text evidence="1">The sequence shown here is derived from an EMBL/GenBank/DDBJ whole genome shotgun (WGS) entry which is preliminary data.</text>
</comment>
<reference evidence="1 2" key="1">
    <citation type="submission" date="2019-04" db="EMBL/GenBank/DDBJ databases">
        <title>Draft genome of the big-headed turtle Platysternon megacephalum.</title>
        <authorList>
            <person name="Gong S."/>
        </authorList>
    </citation>
    <scope>NUCLEOTIDE SEQUENCE [LARGE SCALE GENOMIC DNA]</scope>
    <source>
        <strain evidence="1">DO16091913</strain>
        <tissue evidence="1">Muscle</tissue>
    </source>
</reference>
<dbReference type="AlphaFoldDB" id="A0A4D9F7V5"/>
<dbReference type="GO" id="GO:0003677">
    <property type="term" value="F:DNA binding"/>
    <property type="evidence" value="ECO:0007669"/>
    <property type="project" value="UniProtKB-KW"/>
</dbReference>
<evidence type="ECO:0000313" key="1">
    <source>
        <dbReference type="EMBL" id="TFK15438.1"/>
    </source>
</evidence>
<keyword evidence="1" id="KW-0371">Homeobox</keyword>
<organism evidence="1 2">
    <name type="scientific">Platysternon megacephalum</name>
    <name type="common">big-headed turtle</name>
    <dbReference type="NCBI Taxonomy" id="55544"/>
    <lineage>
        <taxon>Eukaryota</taxon>
        <taxon>Metazoa</taxon>
        <taxon>Chordata</taxon>
        <taxon>Craniata</taxon>
        <taxon>Vertebrata</taxon>
        <taxon>Euteleostomi</taxon>
        <taxon>Archelosauria</taxon>
        <taxon>Testudinata</taxon>
        <taxon>Testudines</taxon>
        <taxon>Cryptodira</taxon>
        <taxon>Durocryptodira</taxon>
        <taxon>Testudinoidea</taxon>
        <taxon>Platysternidae</taxon>
        <taxon>Platysternon</taxon>
    </lineage>
</organism>
<evidence type="ECO:0000313" key="2">
    <source>
        <dbReference type="Proteomes" id="UP000297703"/>
    </source>
</evidence>
<gene>
    <name evidence="1" type="ORF">DR999_PMT01210</name>
</gene>
<keyword evidence="1" id="KW-0238">DNA-binding</keyword>
<sequence length="103" mass="11685">MNPFTNVAQCKQFISLLLINGLRFMVTKSERLKANCKLFFKKKSEKSSTVSWLLSDTHGTWDNIQAWLCPCAGDIIPKHRCSSQMGVHAPLYPPTALNNYSEH</sequence>
<dbReference type="Proteomes" id="UP000297703">
    <property type="component" value="Unassembled WGS sequence"/>
</dbReference>
<proteinExistence type="predicted"/>
<dbReference type="EMBL" id="QXTE01000005">
    <property type="protein sequence ID" value="TFK15438.1"/>
    <property type="molecule type" value="Genomic_DNA"/>
</dbReference>